<dbReference type="SUPFAM" id="SSF46689">
    <property type="entry name" value="Homeodomain-like"/>
    <property type="match status" value="1"/>
</dbReference>
<accession>A0A0Q0F784</accession>
<dbReference type="InterPro" id="IPR020449">
    <property type="entry name" value="Tscrpt_reg_AraC-type_HTH"/>
</dbReference>
<dbReference type="InterPro" id="IPR011051">
    <property type="entry name" value="RmlC_Cupin_sf"/>
</dbReference>
<gene>
    <name evidence="7" type="ORF">ALP44_04063</name>
</gene>
<dbReference type="PRINTS" id="PR00032">
    <property type="entry name" value="HTHARAC"/>
</dbReference>
<evidence type="ECO:0000313" key="8">
    <source>
        <dbReference type="Proteomes" id="UP000282636"/>
    </source>
</evidence>
<sequence length="350" mass="39294">MIQMLGEVAWASSVCGQKTAAQLGSVTGWASESIDVSTPTNSHGERVDFWREMILRLFADVDIGSVGSSGFFGKVKSQKCEMLRISDVSAASQSVKRRHLEPRNHEEDKYFAVLMLEGTEALEQDGNRVIIRPGEFAVYDATRPHYLSFTESWRQIIVSVPRASLNQRIMNMERRTATAISTETPTGRVMRLFLQGVAAQIGQFTSAEMVSLSESATNLIALAMGNLYPLDTERSSCKTLALVRVKIFVNDHLRDPGLSASQIASALGLSGRQINRLFEAEGLSLMRYVLRRRLERCGMDLRNPAYLMRRVSDIAFDWGFNDLSHFSRAFRDCFDCSPSEWRESAFPRAR</sequence>
<dbReference type="Pfam" id="PF14525">
    <property type="entry name" value="AraC_binding_2"/>
    <property type="match status" value="1"/>
</dbReference>
<name>A0A0Q0F784_PSESX</name>
<keyword evidence="4" id="KW-0804">Transcription</keyword>
<proteinExistence type="predicted"/>
<dbReference type="PROSITE" id="PS01124">
    <property type="entry name" value="HTH_ARAC_FAMILY_2"/>
    <property type="match status" value="1"/>
</dbReference>
<evidence type="ECO:0000256" key="2">
    <source>
        <dbReference type="ARBA" id="ARBA00023125"/>
    </source>
</evidence>
<dbReference type="InterPro" id="IPR050204">
    <property type="entry name" value="AraC_XylS_family_regulators"/>
</dbReference>
<dbReference type="Pfam" id="PF12833">
    <property type="entry name" value="HTH_18"/>
    <property type="match status" value="1"/>
</dbReference>
<organism evidence="7 8">
    <name type="scientific">Pseudomonas syringae pv. theae</name>
    <dbReference type="NCBI Taxonomy" id="103985"/>
    <lineage>
        <taxon>Bacteria</taxon>
        <taxon>Pseudomonadati</taxon>
        <taxon>Pseudomonadota</taxon>
        <taxon>Gammaproteobacteria</taxon>
        <taxon>Pseudomonadales</taxon>
        <taxon>Pseudomonadaceae</taxon>
        <taxon>Pseudomonas</taxon>
        <taxon>Pseudomonas syringae</taxon>
    </lineage>
</organism>
<reference evidence="7 8" key="1">
    <citation type="submission" date="2018-08" db="EMBL/GenBank/DDBJ databases">
        <title>Recombination of ecologically and evolutionarily significant loci maintains genetic cohesion in the Pseudomonas syringae species complex.</title>
        <authorList>
            <person name="Dillon M."/>
            <person name="Thakur S."/>
            <person name="Almeida R.N.D."/>
            <person name="Weir B.S."/>
            <person name="Guttman D.S."/>
        </authorList>
    </citation>
    <scope>NUCLEOTIDE SEQUENCE [LARGE SCALE GENOMIC DNA]</scope>
    <source>
        <strain evidence="7 8">ICMP 3934</strain>
    </source>
</reference>
<dbReference type="Gene3D" id="1.10.10.60">
    <property type="entry name" value="Homeodomain-like"/>
    <property type="match status" value="1"/>
</dbReference>
<feature type="domain" description="HTH araC/xylS-type" evidence="6">
    <location>
        <begin position="243"/>
        <end position="344"/>
    </location>
</feature>
<dbReference type="PANTHER" id="PTHR46796:SF6">
    <property type="entry name" value="ARAC SUBFAMILY"/>
    <property type="match status" value="1"/>
</dbReference>
<dbReference type="InterPro" id="IPR009057">
    <property type="entry name" value="Homeodomain-like_sf"/>
</dbReference>
<dbReference type="SUPFAM" id="SSF51182">
    <property type="entry name" value="RmlC-like cupins"/>
    <property type="match status" value="1"/>
</dbReference>
<protein>
    <submittedName>
        <fullName evidence="7">AraC family transcriptional regulator</fullName>
    </submittedName>
</protein>
<evidence type="ECO:0000259" key="6">
    <source>
        <dbReference type="PROSITE" id="PS01124"/>
    </source>
</evidence>
<keyword evidence="3" id="KW-0010">Activator</keyword>
<evidence type="ECO:0000256" key="3">
    <source>
        <dbReference type="ARBA" id="ARBA00023159"/>
    </source>
</evidence>
<dbReference type="InterPro" id="IPR018060">
    <property type="entry name" value="HTH_AraC"/>
</dbReference>
<dbReference type="GO" id="GO:0043565">
    <property type="term" value="F:sequence-specific DNA binding"/>
    <property type="evidence" value="ECO:0007669"/>
    <property type="project" value="InterPro"/>
</dbReference>
<dbReference type="EMBL" id="RBTL01000185">
    <property type="protein sequence ID" value="RMT66361.1"/>
    <property type="molecule type" value="Genomic_DNA"/>
</dbReference>
<dbReference type="InterPro" id="IPR035418">
    <property type="entry name" value="AraC-bd_2"/>
</dbReference>
<evidence type="ECO:0000313" key="7">
    <source>
        <dbReference type="EMBL" id="RMT66361.1"/>
    </source>
</evidence>
<dbReference type="SMART" id="SM00342">
    <property type="entry name" value="HTH_ARAC"/>
    <property type="match status" value="1"/>
</dbReference>
<keyword evidence="2" id="KW-0238">DNA-binding</keyword>
<evidence type="ECO:0000256" key="1">
    <source>
        <dbReference type="ARBA" id="ARBA00023015"/>
    </source>
</evidence>
<evidence type="ECO:0000256" key="5">
    <source>
        <dbReference type="ARBA" id="ARBA00037345"/>
    </source>
</evidence>
<comment type="caution">
    <text evidence="7">The sequence shown here is derived from an EMBL/GenBank/DDBJ whole genome shotgun (WGS) entry which is preliminary data.</text>
</comment>
<evidence type="ECO:0000256" key="4">
    <source>
        <dbReference type="ARBA" id="ARBA00023163"/>
    </source>
</evidence>
<dbReference type="GO" id="GO:0003700">
    <property type="term" value="F:DNA-binding transcription factor activity"/>
    <property type="evidence" value="ECO:0007669"/>
    <property type="project" value="InterPro"/>
</dbReference>
<dbReference type="AlphaFoldDB" id="A0A0Q0F784"/>
<keyword evidence="1" id="KW-0805">Transcription regulation</keyword>
<dbReference type="PANTHER" id="PTHR46796">
    <property type="entry name" value="HTH-TYPE TRANSCRIPTIONAL ACTIVATOR RHAS-RELATED"/>
    <property type="match status" value="1"/>
</dbReference>
<dbReference type="Proteomes" id="UP000282636">
    <property type="component" value="Unassembled WGS sequence"/>
</dbReference>
<comment type="function">
    <text evidence="5">Regulatory protein of the TOL plasmid xyl operons. XylS activates the xylXYZLTEGFJQKIH operon required for the degradation of toluene, m-xylene and p-xylene.</text>
</comment>